<keyword evidence="1" id="KW-0732">Signal</keyword>
<dbReference type="EMBL" id="CADCVK010000513">
    <property type="protein sequence ID" value="CAA9518799.1"/>
    <property type="molecule type" value="Genomic_DNA"/>
</dbReference>
<feature type="signal peptide" evidence="1">
    <location>
        <begin position="1"/>
        <end position="34"/>
    </location>
</feature>
<sequence>MTPPRVNCRAVRTYTHAILTYRAFRRLGAPAATAAAVGAALPDLPAIAGAAWLAANRPGGFSRRDFETKVCGRGVFAGPDAALHSALPVTLAALAAPLCLRRGPTRTALLSFLLGWAGHVAADILTHGSDARPPLWPVSSRRFESPVSYRERDRHALPFTIAEHAAVLVAASTYHR</sequence>
<organism evidence="2">
    <name type="scientific">uncultured Rubrobacteraceae bacterium</name>
    <dbReference type="NCBI Taxonomy" id="349277"/>
    <lineage>
        <taxon>Bacteria</taxon>
        <taxon>Bacillati</taxon>
        <taxon>Actinomycetota</taxon>
        <taxon>Rubrobacteria</taxon>
        <taxon>Rubrobacterales</taxon>
        <taxon>Rubrobacteraceae</taxon>
        <taxon>environmental samples</taxon>
    </lineage>
</organism>
<accession>A0A6J4TCN4</accession>
<evidence type="ECO:0000256" key="1">
    <source>
        <dbReference type="SAM" id="SignalP"/>
    </source>
</evidence>
<evidence type="ECO:0008006" key="3">
    <source>
        <dbReference type="Google" id="ProtNLM"/>
    </source>
</evidence>
<proteinExistence type="predicted"/>
<protein>
    <recommendedName>
        <fullName evidence="3">Phospholipase C/D domain-containing protein</fullName>
    </recommendedName>
</protein>
<gene>
    <name evidence="2" type="ORF">AVDCRST_MAG12-3648</name>
</gene>
<feature type="chain" id="PRO_5038533955" description="Phospholipase C/D domain-containing protein" evidence="1">
    <location>
        <begin position="35"/>
        <end position="176"/>
    </location>
</feature>
<reference evidence="2" key="1">
    <citation type="submission" date="2020-02" db="EMBL/GenBank/DDBJ databases">
        <authorList>
            <person name="Meier V. D."/>
        </authorList>
    </citation>
    <scope>NUCLEOTIDE SEQUENCE</scope>
    <source>
        <strain evidence="2">AVDCRST_MAG12</strain>
    </source>
</reference>
<name>A0A6J4TCN4_9ACTN</name>
<dbReference type="AlphaFoldDB" id="A0A6J4TCN4"/>
<evidence type="ECO:0000313" key="2">
    <source>
        <dbReference type="EMBL" id="CAA9518799.1"/>
    </source>
</evidence>